<name>A0AA39V6R7_9LECA</name>
<keyword evidence="7" id="KW-1185">Reference proteome</keyword>
<comment type="subcellular location">
    <subcellularLocation>
        <location evidence="1">Membrane</location>
        <topology evidence="1">Multi-pass membrane protein</topology>
    </subcellularLocation>
</comment>
<evidence type="ECO:0000256" key="4">
    <source>
        <dbReference type="ARBA" id="ARBA00023136"/>
    </source>
</evidence>
<dbReference type="Proteomes" id="UP001166286">
    <property type="component" value="Unassembled WGS sequence"/>
</dbReference>
<gene>
    <name evidence="6" type="ORF">JMJ35_002208</name>
</gene>
<dbReference type="EMBL" id="JAFEKC020000004">
    <property type="protein sequence ID" value="KAK0514829.1"/>
    <property type="molecule type" value="Genomic_DNA"/>
</dbReference>
<evidence type="ECO:0000256" key="2">
    <source>
        <dbReference type="ARBA" id="ARBA00022692"/>
    </source>
</evidence>
<feature type="transmembrane region" description="Helical" evidence="5">
    <location>
        <begin position="134"/>
        <end position="155"/>
    </location>
</feature>
<evidence type="ECO:0000313" key="6">
    <source>
        <dbReference type="EMBL" id="KAK0514829.1"/>
    </source>
</evidence>
<accession>A0AA39V6R7</accession>
<keyword evidence="4 5" id="KW-0472">Membrane</keyword>
<feature type="transmembrane region" description="Helical" evidence="5">
    <location>
        <begin position="107"/>
        <end position="128"/>
    </location>
</feature>
<dbReference type="AlphaFoldDB" id="A0AA39V6R7"/>
<evidence type="ECO:0000256" key="1">
    <source>
        <dbReference type="ARBA" id="ARBA00004141"/>
    </source>
</evidence>
<reference evidence="6" key="1">
    <citation type="submission" date="2023-03" db="EMBL/GenBank/DDBJ databases">
        <title>Complete genome of Cladonia borealis.</title>
        <authorList>
            <person name="Park H."/>
        </authorList>
    </citation>
    <scope>NUCLEOTIDE SEQUENCE</scope>
    <source>
        <strain evidence="6">ANT050790</strain>
    </source>
</reference>
<keyword evidence="2 5" id="KW-0812">Transmembrane</keyword>
<dbReference type="InterPro" id="IPR045863">
    <property type="entry name" value="CorA_TM1_TM2"/>
</dbReference>
<proteinExistence type="predicted"/>
<evidence type="ECO:0000256" key="5">
    <source>
        <dbReference type="SAM" id="Phobius"/>
    </source>
</evidence>
<evidence type="ECO:0000256" key="3">
    <source>
        <dbReference type="ARBA" id="ARBA00022989"/>
    </source>
</evidence>
<keyword evidence="3 5" id="KW-1133">Transmembrane helix</keyword>
<evidence type="ECO:0000313" key="7">
    <source>
        <dbReference type="Proteomes" id="UP001166286"/>
    </source>
</evidence>
<sequence length="263" mass="30381">MRHRRLELVKLKQDLFAYLGPLAPEHKSAIVGKDSDSADDLYRQKLRSLLTDVEMLLSLYDNTVRIYERHVHEIDSDYKAKLASKQLEEAKESKATAISLGKLSNLAFLYLPINVVCAMLGMNLSIFGQGEVPVWVFLILVVLFGLLTYLPIYLPRMDKQRVRSFKLTYYLAWRSVPAGFWFLAFYLTHNDRQNFEIMHFGLAQVFLGYPTFKKTKGWMDGRNEGLFESAIWGSEAFWKEKVEKIFDAVEELSSSNETTELTV</sequence>
<feature type="transmembrane region" description="Helical" evidence="5">
    <location>
        <begin position="167"/>
        <end position="187"/>
    </location>
</feature>
<protein>
    <submittedName>
        <fullName evidence="6">Uncharacterized protein</fullName>
    </submittedName>
</protein>
<comment type="caution">
    <text evidence="6">The sequence shown here is derived from an EMBL/GenBank/DDBJ whole genome shotgun (WGS) entry which is preliminary data.</text>
</comment>
<dbReference type="Gene3D" id="1.20.58.340">
    <property type="entry name" value="Magnesium transport protein CorA, transmembrane region"/>
    <property type="match status" value="1"/>
</dbReference>
<dbReference type="GO" id="GO:0016020">
    <property type="term" value="C:membrane"/>
    <property type="evidence" value="ECO:0007669"/>
    <property type="project" value="UniProtKB-SubCell"/>
</dbReference>
<dbReference type="SUPFAM" id="SSF144083">
    <property type="entry name" value="Magnesium transport protein CorA, transmembrane region"/>
    <property type="match status" value="1"/>
</dbReference>
<organism evidence="6 7">
    <name type="scientific">Cladonia borealis</name>
    <dbReference type="NCBI Taxonomy" id="184061"/>
    <lineage>
        <taxon>Eukaryota</taxon>
        <taxon>Fungi</taxon>
        <taxon>Dikarya</taxon>
        <taxon>Ascomycota</taxon>
        <taxon>Pezizomycotina</taxon>
        <taxon>Lecanoromycetes</taxon>
        <taxon>OSLEUM clade</taxon>
        <taxon>Lecanoromycetidae</taxon>
        <taxon>Lecanorales</taxon>
        <taxon>Lecanorineae</taxon>
        <taxon>Cladoniaceae</taxon>
        <taxon>Cladonia</taxon>
    </lineage>
</organism>